<evidence type="ECO:0000259" key="11">
    <source>
        <dbReference type="Pfam" id="PF24507"/>
    </source>
</evidence>
<keyword evidence="16" id="KW-1185">Reference proteome</keyword>
<evidence type="ECO:0000256" key="8">
    <source>
        <dbReference type="SAM" id="MobiDB-lite"/>
    </source>
</evidence>
<feature type="domain" description="CFAP65 seventh Ig-like" evidence="14">
    <location>
        <begin position="791"/>
        <end position="862"/>
    </location>
</feature>
<keyword evidence="4" id="KW-0282">Flagellum</keyword>
<dbReference type="InterPro" id="IPR057467">
    <property type="entry name" value="Ig_CFAP65_8th"/>
</dbReference>
<evidence type="ECO:0000259" key="12">
    <source>
        <dbReference type="Pfam" id="PF24816"/>
    </source>
</evidence>
<dbReference type="InterPro" id="IPR056344">
    <property type="entry name" value="Ig_CFAP65-like_9th"/>
</dbReference>
<keyword evidence="5" id="KW-0969">Cilium</keyword>
<keyword evidence="3" id="KW-0963">Cytoplasm</keyword>
<feature type="compositionally biased region" description="Polar residues" evidence="8">
    <location>
        <begin position="12"/>
        <end position="32"/>
    </location>
</feature>
<dbReference type="GO" id="GO:0031514">
    <property type="term" value="C:motile cilium"/>
    <property type="evidence" value="ECO:0007669"/>
    <property type="project" value="UniProtKB-SubCell"/>
</dbReference>
<proteinExistence type="predicted"/>
<dbReference type="GO" id="GO:0005737">
    <property type="term" value="C:cytoplasm"/>
    <property type="evidence" value="ECO:0007669"/>
    <property type="project" value="UniProtKB-SubCell"/>
</dbReference>
<feature type="compositionally biased region" description="Polar residues" evidence="8">
    <location>
        <begin position="1713"/>
        <end position="1724"/>
    </location>
</feature>
<evidence type="ECO:0000259" key="14">
    <source>
        <dbReference type="Pfam" id="PF25249"/>
    </source>
</evidence>
<dbReference type="InterPro" id="IPR057470">
    <property type="entry name" value="Ig_CFAP65_7th"/>
</dbReference>
<dbReference type="Pfam" id="PF24816">
    <property type="entry name" value="Ig_CFAP65__9th"/>
    <property type="match status" value="1"/>
</dbReference>
<evidence type="ECO:0000256" key="2">
    <source>
        <dbReference type="ARBA" id="ARBA00004496"/>
    </source>
</evidence>
<dbReference type="InterPro" id="IPR013783">
    <property type="entry name" value="Ig-like_fold"/>
</dbReference>
<feature type="domain" description="CFAP65 fourth Ig-like" evidence="11">
    <location>
        <begin position="369"/>
        <end position="462"/>
    </location>
</feature>
<sequence>MPTAQPARPVSYSATLQRSSAKGEHTSPTGISPTHPDKQLVNGIELGQQIIYRGWEPGKEYTQNIVLKNVSVKSKKLKFSAPNTRFFSTLYPKPVTLSAGTSFTLPITFRPLEKIRYDDAIAFTTPEGQFEVLLQAVLPRTVISVPDTMDFQMCAAHDISSVTFNVINTGDLDTTVEWQTKGPFTIEPSDAFIKFRASFQFTATFRPEIATVYELDAVCRFDMEKKQAVTVTMKGIGKYPHLLVSTNGKPSSNLARDDLEAVINFGPMPVGSKNTKWVELHNLSPVRAPFRVQHAGGINYIDRVFGIPQQHGVVPANSAMRIPITFHPNTVNTTSIDYFHVTAIGDISKSVIKCMGSSKGPVVELSATSINFMQIDEGQTAARTVDIINNSNIDAVYQFVLDCEESVFTIHQVSGVVKAESRVTLPIRFTPCAPINFYRRITCLVHNQGPLYLDLMGTCHAEMMKPAVLLSKHVKRFHTHVARGFSFYPPEQLNELMQEKKLLVDEDGCLVTPQDEKAAIPVEVPPFEEYFNDGFHSDTISSVPHVSADIHVADFGNCSSMRGIEEKTINITNHTRGKVLVQWTTRSDHVFNIQQPTLEIPPLKACSFRVKFQPMAPNKLYGAELECFVYYKSLRDYRLVQDTTHCPPWCITLTCTGHTFQPNNETFLPQYLLDSPHVVFPAVNTKESAYSTVLLTNTGTTPIMYDLTKDPDSTFSIKPARGLLSSHHQIFVVRIIPDKVQTYKHDMTMRLNENDKYDKDDLGEMASCAPYHWTLTLFGSAESPEVLLDCEGCMFFKPTCIGTASNKTYTIKNISRIPLRFEWRMKHTDAKHLKVHPDSGLVPPNESQSQTWSFTPCEQGKFVMKPSLIVWGQGFGNNTSGGKKKEFPVRVVAEGALGSIHADQTYFEFGDVVVGSSTTKHITLYNGSSCTLMYKLHVDVSVDGPHCEESLRENRPGLELDSMSGTIPARSKRQIIATVRPVRRVTYQYTVSYQLLTPEGNVSDFAAHELQHLFHIMTTGVYPSVAVTDARCGGSLVSISKKHLWSLFSLDSLNECLDSDPSAEELMYNTATRHSHRRRISVYTRAVLDFNFSAAPLGSEPCTVSLMFENTGTVATEWAFLFPCDLQLELEYWAETGEFDKDELHEMKVMDNKLFAISPKKGMLQPGTTQTVTFTYHHTMAGTDRLPVLLKIAKGREILLNFIGVTVEPDRRYIHFPSNKHMFTPVPVGEKTSPKQVYELYNGGAVPVQYELDLTPLDIIEKENYDQPIFECLNPMGEIAPGRSVSIEWRFSPLEAKTYMVDVPIRVHKGDTAIITFTGVGYDRRIMGNTMPLNETQDLSGVPSVQSIALPGQLSQLSLERVSFGNMPLFSQARRMVFVINRSKTRPISFHWHVTSQADSKVLSISPVRGIVPPDGSSMCRITFVANGVPSFYDLDLICEVMDEYEVGVYRKQLNAWEAELERQQVEFTITEDDLDADKRIPSAVDIVIREDRPPSGRVAPLDIAGPKTVSAEGELTRYKTLPPITVPSADEELAMAKVEQLKNKALWAKPTPPRPFLLHVGLTARTHDIAQFQENFSLDYPHYYIDRALSERSRRSTSSPAQQSSPESIDCVLAESHIVSNCLTNVLRGLLDDSYFVDAVKKVMKEPVPYFAQYSTRVKSATSSEVAPEESAERAQAAEEIESSRDGEGTPQTEPVDVLVALKSPEVRLMENNTPRSTTSSEQELAAIHTPNSTRKPTPVSSPTPIGVQLSPKAQQRELALEVEKQKEQQTLKKLPEFGNIAESILENTVLNIMNEALGGEYNITARRRFIALPKYDPVSMCTPKKNGCK</sequence>
<dbReference type="Proteomes" id="UP001374579">
    <property type="component" value="Unassembled WGS sequence"/>
</dbReference>
<feature type="domain" description="CFAP65-like ninth Ig-like" evidence="12">
    <location>
        <begin position="1023"/>
        <end position="1204"/>
    </location>
</feature>
<feature type="compositionally biased region" description="Basic and acidic residues" evidence="8">
    <location>
        <begin position="1672"/>
        <end position="1689"/>
    </location>
</feature>
<evidence type="ECO:0000256" key="4">
    <source>
        <dbReference type="ARBA" id="ARBA00022846"/>
    </source>
</evidence>
<organism evidence="15 16">
    <name type="scientific">Littorina saxatilis</name>
    <dbReference type="NCBI Taxonomy" id="31220"/>
    <lineage>
        <taxon>Eukaryota</taxon>
        <taxon>Metazoa</taxon>
        <taxon>Spiralia</taxon>
        <taxon>Lophotrochozoa</taxon>
        <taxon>Mollusca</taxon>
        <taxon>Gastropoda</taxon>
        <taxon>Caenogastropoda</taxon>
        <taxon>Littorinimorpha</taxon>
        <taxon>Littorinoidea</taxon>
        <taxon>Littorinidae</taxon>
        <taxon>Littorina</taxon>
    </lineage>
</organism>
<evidence type="ECO:0000256" key="5">
    <source>
        <dbReference type="ARBA" id="ARBA00023069"/>
    </source>
</evidence>
<dbReference type="Pfam" id="PF24291">
    <property type="entry name" value="Ig_CFAP65"/>
    <property type="match status" value="1"/>
</dbReference>
<dbReference type="InterPro" id="IPR053879">
    <property type="entry name" value="HYDIN_VesB_CFA65-like_Ig"/>
</dbReference>
<dbReference type="PANTHER" id="PTHR46127">
    <property type="entry name" value="CILIA- AND FLAGELLA-ASSOCIATED PROTEIN 65"/>
    <property type="match status" value="1"/>
</dbReference>
<dbReference type="Pfam" id="PF25249">
    <property type="entry name" value="Ig_CFAP65_7th"/>
    <property type="match status" value="1"/>
</dbReference>
<dbReference type="InterPro" id="IPR052614">
    <property type="entry name" value="CFAP65"/>
</dbReference>
<dbReference type="Pfam" id="PF24771">
    <property type="entry name" value="Ig_CFAP74_1st"/>
    <property type="match status" value="1"/>
</dbReference>
<feature type="coiled-coil region" evidence="7">
    <location>
        <begin position="1447"/>
        <end position="1474"/>
    </location>
</feature>
<keyword evidence="7" id="KW-0175">Coiled coil</keyword>
<feature type="domain" description="CFAP65 eight Ig-like" evidence="13">
    <location>
        <begin position="897"/>
        <end position="1002"/>
    </location>
</feature>
<evidence type="ECO:0000259" key="9">
    <source>
        <dbReference type="Pfam" id="PF22544"/>
    </source>
</evidence>
<dbReference type="Pfam" id="PF25248">
    <property type="entry name" value="Ig_CFAP65_8th"/>
    <property type="match status" value="1"/>
</dbReference>
<protein>
    <submittedName>
        <fullName evidence="15">Uncharacterized protein</fullName>
    </submittedName>
</protein>
<evidence type="ECO:0000313" key="16">
    <source>
        <dbReference type="Proteomes" id="UP001374579"/>
    </source>
</evidence>
<evidence type="ECO:0000259" key="13">
    <source>
        <dbReference type="Pfam" id="PF25248"/>
    </source>
</evidence>
<dbReference type="InterPro" id="IPR056305">
    <property type="entry name" value="Ig_CFAP65_10th"/>
</dbReference>
<feature type="domain" description="HYDIN/VesB/CFA65-like Ig-like" evidence="9">
    <location>
        <begin position="143"/>
        <end position="235"/>
    </location>
</feature>
<evidence type="ECO:0000313" key="15">
    <source>
        <dbReference type="EMBL" id="KAK7113832.1"/>
    </source>
</evidence>
<feature type="domain" description="CFAP65 tenth Ig-like" evidence="10">
    <location>
        <begin position="1206"/>
        <end position="1326"/>
    </location>
</feature>
<comment type="caution">
    <text evidence="15">The sequence shown here is derived from an EMBL/GenBank/DDBJ whole genome shotgun (WGS) entry which is preliminary data.</text>
</comment>
<comment type="subcellular location">
    <subcellularLocation>
        <location evidence="1">Cell projection</location>
        <location evidence="1">Cilium</location>
        <location evidence="1">Flagellum</location>
    </subcellularLocation>
    <subcellularLocation>
        <location evidence="2">Cytoplasm</location>
    </subcellularLocation>
</comment>
<feature type="compositionally biased region" description="Polar residues" evidence="8">
    <location>
        <begin position="1731"/>
        <end position="1745"/>
    </location>
</feature>
<dbReference type="PANTHER" id="PTHR46127:SF1">
    <property type="entry name" value="CILIA- AND FLAGELLA-ASSOCIATED PROTEIN 65"/>
    <property type="match status" value="1"/>
</dbReference>
<keyword evidence="6" id="KW-0966">Cell projection</keyword>
<name>A0AAN9BYD6_9CAEN</name>
<dbReference type="Pfam" id="PF24507">
    <property type="entry name" value="Ig_CFAP65_4th"/>
    <property type="match status" value="1"/>
</dbReference>
<evidence type="ECO:0000256" key="6">
    <source>
        <dbReference type="ARBA" id="ARBA00023273"/>
    </source>
</evidence>
<reference evidence="15 16" key="1">
    <citation type="submission" date="2024-02" db="EMBL/GenBank/DDBJ databases">
        <title>Chromosome-scale genome assembly of the rough periwinkle Littorina saxatilis.</title>
        <authorList>
            <person name="De Jode A."/>
            <person name="Faria R."/>
            <person name="Formenti G."/>
            <person name="Sims Y."/>
            <person name="Smith T.P."/>
            <person name="Tracey A."/>
            <person name="Wood J.M.D."/>
            <person name="Zagrodzka Z.B."/>
            <person name="Johannesson K."/>
            <person name="Butlin R.K."/>
            <person name="Leder E.H."/>
        </authorList>
    </citation>
    <scope>NUCLEOTIDE SEQUENCE [LARGE SCALE GENOMIC DNA]</scope>
    <source>
        <strain evidence="15">Snail1</strain>
        <tissue evidence="15">Muscle</tissue>
    </source>
</reference>
<dbReference type="Pfam" id="PF22544">
    <property type="entry name" value="HYDIN_VesB_CFA65-like_Ig"/>
    <property type="match status" value="1"/>
</dbReference>
<evidence type="ECO:0000256" key="3">
    <source>
        <dbReference type="ARBA" id="ARBA00022490"/>
    </source>
</evidence>
<dbReference type="Gene3D" id="2.60.40.10">
    <property type="entry name" value="Immunoglobulins"/>
    <property type="match status" value="11"/>
</dbReference>
<evidence type="ECO:0000259" key="10">
    <source>
        <dbReference type="Pfam" id="PF24291"/>
    </source>
</evidence>
<feature type="region of interest" description="Disordered" evidence="8">
    <location>
        <begin position="1713"/>
        <end position="1748"/>
    </location>
</feature>
<dbReference type="EMBL" id="JBAMIC010000002">
    <property type="protein sequence ID" value="KAK7113832.1"/>
    <property type="molecule type" value="Genomic_DNA"/>
</dbReference>
<feature type="region of interest" description="Disordered" evidence="8">
    <location>
        <begin position="1"/>
        <end position="38"/>
    </location>
</feature>
<gene>
    <name evidence="15" type="ORF">V1264_013039</name>
</gene>
<feature type="region of interest" description="Disordered" evidence="8">
    <location>
        <begin position="1662"/>
        <end position="1695"/>
    </location>
</feature>
<accession>A0AAN9BYD6</accession>
<evidence type="ECO:0000256" key="7">
    <source>
        <dbReference type="SAM" id="Coils"/>
    </source>
</evidence>
<dbReference type="InterPro" id="IPR058536">
    <property type="entry name" value="Ig_CFAP65_4th"/>
</dbReference>
<evidence type="ECO:0000256" key="1">
    <source>
        <dbReference type="ARBA" id="ARBA00004230"/>
    </source>
</evidence>